<dbReference type="InterPro" id="IPR051482">
    <property type="entry name" value="Cholesterol_transport"/>
</dbReference>
<dbReference type="PANTHER" id="PTHR23319:SF4">
    <property type="entry name" value="GRAM DOMAIN CONTAINING 1B, ISOFORM E"/>
    <property type="match status" value="1"/>
</dbReference>
<proteinExistence type="inferred from homology"/>
<evidence type="ECO:0000256" key="5">
    <source>
        <dbReference type="ARBA" id="ARBA00023136"/>
    </source>
</evidence>
<dbReference type="GO" id="GO:0005789">
    <property type="term" value="C:endoplasmic reticulum membrane"/>
    <property type="evidence" value="ECO:0007669"/>
    <property type="project" value="TreeGrafter"/>
</dbReference>
<keyword evidence="10" id="KW-1185">Reference proteome</keyword>
<dbReference type="PROSITE" id="PS51778">
    <property type="entry name" value="VAST"/>
    <property type="match status" value="1"/>
</dbReference>
<dbReference type="InterPro" id="IPR031968">
    <property type="entry name" value="VASt"/>
</dbReference>
<keyword evidence="4" id="KW-1133">Transmembrane helix</keyword>
<dbReference type="Proteomes" id="UP000187455">
    <property type="component" value="Unassembled WGS sequence"/>
</dbReference>
<dbReference type="InterPro" id="IPR011993">
    <property type="entry name" value="PH-like_dom_sf"/>
</dbReference>
<dbReference type="GO" id="GO:0032366">
    <property type="term" value="P:intracellular sterol transport"/>
    <property type="evidence" value="ECO:0007669"/>
    <property type="project" value="TreeGrafter"/>
</dbReference>
<evidence type="ECO:0000256" key="2">
    <source>
        <dbReference type="ARBA" id="ARBA00006582"/>
    </source>
</evidence>
<evidence type="ECO:0000256" key="6">
    <source>
        <dbReference type="SAM" id="Coils"/>
    </source>
</evidence>
<evidence type="ECO:0000259" key="8">
    <source>
        <dbReference type="PROSITE" id="PS51778"/>
    </source>
</evidence>
<feature type="compositionally biased region" description="Polar residues" evidence="7">
    <location>
        <begin position="391"/>
        <end position="404"/>
    </location>
</feature>
<feature type="compositionally biased region" description="Polar residues" evidence="7">
    <location>
        <begin position="763"/>
        <end position="781"/>
    </location>
</feature>
<feature type="compositionally biased region" description="Polar residues" evidence="7">
    <location>
        <begin position="955"/>
        <end position="966"/>
    </location>
</feature>
<feature type="region of interest" description="Disordered" evidence="7">
    <location>
        <begin position="931"/>
        <end position="967"/>
    </location>
</feature>
<accession>A0A1R0H409</accession>
<feature type="region of interest" description="Disordered" evidence="7">
    <location>
        <begin position="352"/>
        <end position="404"/>
    </location>
</feature>
<dbReference type="Pfam" id="PF16016">
    <property type="entry name" value="VASt"/>
    <property type="match status" value="1"/>
</dbReference>
<feature type="domain" description="VASt" evidence="8">
    <location>
        <begin position="461"/>
        <end position="674"/>
    </location>
</feature>
<evidence type="ECO:0000256" key="3">
    <source>
        <dbReference type="ARBA" id="ARBA00022692"/>
    </source>
</evidence>
<dbReference type="AlphaFoldDB" id="A0A1R0H409"/>
<feature type="compositionally biased region" description="Polar residues" evidence="7">
    <location>
        <begin position="933"/>
        <end position="946"/>
    </location>
</feature>
<keyword evidence="6" id="KW-0175">Coiled coil</keyword>
<feature type="region of interest" description="Disordered" evidence="7">
    <location>
        <begin position="712"/>
        <end position="734"/>
    </location>
</feature>
<name>A0A1R0H409_9FUNG</name>
<feature type="region of interest" description="Disordered" evidence="7">
    <location>
        <begin position="752"/>
        <end position="806"/>
    </location>
</feature>
<dbReference type="CDD" id="cd13220">
    <property type="entry name" value="PH-GRAM_GRAMDC"/>
    <property type="match status" value="1"/>
</dbReference>
<dbReference type="GO" id="GO:0120015">
    <property type="term" value="F:sterol transfer activity"/>
    <property type="evidence" value="ECO:0007669"/>
    <property type="project" value="TreeGrafter"/>
</dbReference>
<sequence length="1007" mass="113251">MSNDLDQKGLALKSSNDPLIEKDSFPEVKAPIPARSMEAAHFANSIESDPSQVVPKVPLGDIPNLDDYTPPPNFDMDTNTPPPIFVDSEDIKGEDDISSEVNSINLKKNANFHLLFRNIPINELLLEDYVCAFQKDILIQGRLYVTNNYIGFYSNIFGWVTNLCITFDEVVSIEKKNSAIIIPNAIRISTLHRSRVFTSFLYRDSAYDLLIKLWRKSKANSSLDDNPADYFPVGDPRRNSVDSMKPNFTSHVESLNDLEVDSDQEVPEIDQLKRRNSLDLSKQQYLVKLNRINQFLGEARAPISRISEDNSLNNQDPDQDAFHSDPENTSWNDRPNIKSYDHDIHLAHKTPNVLFNSPDPTSRNPNTFDNILLPNDKEKDNKRDPKLRPTSMGSLFNDMSSSFGKPSGNNLDTISVMTSNPKSISDISSTEATLSSNNLLIPKTPTECPCNEQDKNVTGHYKTQVFDGSYPIPPHLLARVLFFGLGYPNASENLKYGFDTTAVDLNEIDYWRSNYLKDMGMKDVDITYWPVGLRKLNYKAHIKYIKPLNFSIGPKKALTLESYKLVLFDLSKAIIVDIHVNTPEVPAGNCFTILIRYCITWQTSNSPTYKSSHYNYQSSGDTFIGFSRLTISFQVEWSKSSWIKGAIESGALESTKSDALYLDQKINEFIETHPQLKTNIIIPSSNPTSMGSQSIHSSEFVNHFNRSYSLKSPESIQEIEDQDPSVTLRKSKSSKVKKNVLDSLGSAMHGNHSFTSFADHKTSPSTQGDNDSNFDSESASINSRNKSRRSSTRGSNNNRGKESYISKGEVEKVDESFLGQLRQPLYKWLSDPSNQSQGSIIQNSVPASLVLVYSIFTLLVLLYSMRDFISSSIPRMGLVVPSTLSRNVPKMTSIYPLISGLTSSTMLLIRTAVFPLTYILNVLINIKTKRPSSDPSNANNYSQEGNTEIKKSNKPNKQSTDETVPNIQIDRLQDQINGLNNRLDAINDLLQRVLQARGDDQNLEQYI</sequence>
<evidence type="ECO:0000313" key="9">
    <source>
        <dbReference type="EMBL" id="OLY83838.1"/>
    </source>
</evidence>
<evidence type="ECO:0000313" key="10">
    <source>
        <dbReference type="Proteomes" id="UP000187455"/>
    </source>
</evidence>
<evidence type="ECO:0000256" key="1">
    <source>
        <dbReference type="ARBA" id="ARBA00004167"/>
    </source>
</evidence>
<dbReference type="GO" id="GO:0032541">
    <property type="term" value="C:cortical endoplasmic reticulum"/>
    <property type="evidence" value="ECO:0007669"/>
    <property type="project" value="TreeGrafter"/>
</dbReference>
<feature type="compositionally biased region" description="Basic and acidic residues" evidence="7">
    <location>
        <begin position="375"/>
        <end position="387"/>
    </location>
</feature>
<dbReference type="Gene3D" id="2.30.29.30">
    <property type="entry name" value="Pleckstrin-homology domain (PH domain)/Phosphotyrosine-binding domain (PTB)"/>
    <property type="match status" value="1"/>
</dbReference>
<dbReference type="GO" id="GO:0005739">
    <property type="term" value="C:mitochondrion"/>
    <property type="evidence" value="ECO:0007669"/>
    <property type="project" value="TreeGrafter"/>
</dbReference>
<dbReference type="EMBL" id="LSSL01000729">
    <property type="protein sequence ID" value="OLY83838.1"/>
    <property type="molecule type" value="Genomic_DNA"/>
</dbReference>
<keyword evidence="3" id="KW-0812">Transmembrane</keyword>
<dbReference type="Pfam" id="PF02893">
    <property type="entry name" value="GRAM"/>
    <property type="match status" value="1"/>
</dbReference>
<reference evidence="9 10" key="1">
    <citation type="journal article" date="2016" name="Mol. Biol. Evol.">
        <title>Genome-Wide Survey of Gut Fungi (Harpellales) Reveals the First Horizontally Transferred Ubiquitin Gene from a Mosquito Host.</title>
        <authorList>
            <person name="Wang Y."/>
            <person name="White M.M."/>
            <person name="Kvist S."/>
            <person name="Moncalvo J.M."/>
        </authorList>
    </citation>
    <scope>NUCLEOTIDE SEQUENCE [LARGE SCALE GENOMIC DNA]</scope>
    <source>
        <strain evidence="9 10">ALG-7-W6</strain>
    </source>
</reference>
<protein>
    <submittedName>
        <fullName evidence="9">Putative membrane protein</fullName>
    </submittedName>
</protein>
<comment type="similarity">
    <text evidence="2">Belongs to the YSP2 family.</text>
</comment>
<dbReference type="InterPro" id="IPR004182">
    <property type="entry name" value="GRAM"/>
</dbReference>
<dbReference type="GO" id="GO:0032934">
    <property type="term" value="F:sterol binding"/>
    <property type="evidence" value="ECO:0007669"/>
    <property type="project" value="TreeGrafter"/>
</dbReference>
<gene>
    <name evidence="9" type="ORF">AYI68_g2011</name>
</gene>
<comment type="subcellular location">
    <subcellularLocation>
        <location evidence="1">Membrane</location>
        <topology evidence="1">Single-pass membrane protein</topology>
    </subcellularLocation>
</comment>
<feature type="compositionally biased region" description="Polar residues" evidence="7">
    <location>
        <begin position="353"/>
        <end position="369"/>
    </location>
</feature>
<dbReference type="GO" id="GO:0140268">
    <property type="term" value="C:endoplasmic reticulum-plasma membrane contact site"/>
    <property type="evidence" value="ECO:0007669"/>
    <property type="project" value="TreeGrafter"/>
</dbReference>
<dbReference type="PANTHER" id="PTHR23319">
    <property type="entry name" value="GRAM DOMAIN CONTAINING 1B, ISOFORM E"/>
    <property type="match status" value="1"/>
</dbReference>
<evidence type="ECO:0000256" key="4">
    <source>
        <dbReference type="ARBA" id="ARBA00022989"/>
    </source>
</evidence>
<organism evidence="9 10">
    <name type="scientific">Smittium mucronatum</name>
    <dbReference type="NCBI Taxonomy" id="133383"/>
    <lineage>
        <taxon>Eukaryota</taxon>
        <taxon>Fungi</taxon>
        <taxon>Fungi incertae sedis</taxon>
        <taxon>Zoopagomycota</taxon>
        <taxon>Kickxellomycotina</taxon>
        <taxon>Harpellomycetes</taxon>
        <taxon>Harpellales</taxon>
        <taxon>Legeriomycetaceae</taxon>
        <taxon>Smittium</taxon>
    </lineage>
</organism>
<keyword evidence="5" id="KW-0472">Membrane</keyword>
<evidence type="ECO:0000256" key="7">
    <source>
        <dbReference type="SAM" id="MobiDB-lite"/>
    </source>
</evidence>
<feature type="coiled-coil region" evidence="6">
    <location>
        <begin position="969"/>
        <end position="996"/>
    </location>
</feature>
<dbReference type="GO" id="GO:0005886">
    <property type="term" value="C:plasma membrane"/>
    <property type="evidence" value="ECO:0007669"/>
    <property type="project" value="TreeGrafter"/>
</dbReference>
<feature type="region of interest" description="Disordered" evidence="7">
    <location>
        <begin position="306"/>
        <end position="337"/>
    </location>
</feature>
<dbReference type="OrthoDB" id="2162691at2759"/>
<comment type="caution">
    <text evidence="9">The sequence shown here is derived from an EMBL/GenBank/DDBJ whole genome shotgun (WGS) entry which is preliminary data.</text>
</comment>
<feature type="region of interest" description="Disordered" evidence="7">
    <location>
        <begin position="1"/>
        <end position="27"/>
    </location>
</feature>
<dbReference type="SMART" id="SM00568">
    <property type="entry name" value="GRAM"/>
    <property type="match status" value="1"/>
</dbReference>